<sequence>MSWYLSCGARPSTCQCRPSWYEREPGGTDATPMLILTSSLTSSGKNTTSGN</sequence>
<dbReference type="EMBL" id="JAIWYP010000004">
    <property type="protein sequence ID" value="KAH3842771.1"/>
    <property type="molecule type" value="Genomic_DNA"/>
</dbReference>
<accession>A0A9D4KPI9</accession>
<comment type="caution">
    <text evidence="1">The sequence shown here is derived from an EMBL/GenBank/DDBJ whole genome shotgun (WGS) entry which is preliminary data.</text>
</comment>
<evidence type="ECO:0000313" key="2">
    <source>
        <dbReference type="Proteomes" id="UP000828390"/>
    </source>
</evidence>
<gene>
    <name evidence="1" type="ORF">DPMN_116275</name>
</gene>
<keyword evidence="2" id="KW-1185">Reference proteome</keyword>
<name>A0A9D4KPI9_DREPO</name>
<protein>
    <submittedName>
        <fullName evidence="1">Uncharacterized protein</fullName>
    </submittedName>
</protein>
<organism evidence="1 2">
    <name type="scientific">Dreissena polymorpha</name>
    <name type="common">Zebra mussel</name>
    <name type="synonym">Mytilus polymorpha</name>
    <dbReference type="NCBI Taxonomy" id="45954"/>
    <lineage>
        <taxon>Eukaryota</taxon>
        <taxon>Metazoa</taxon>
        <taxon>Spiralia</taxon>
        <taxon>Lophotrochozoa</taxon>
        <taxon>Mollusca</taxon>
        <taxon>Bivalvia</taxon>
        <taxon>Autobranchia</taxon>
        <taxon>Heteroconchia</taxon>
        <taxon>Euheterodonta</taxon>
        <taxon>Imparidentia</taxon>
        <taxon>Neoheterodontei</taxon>
        <taxon>Myida</taxon>
        <taxon>Dreissenoidea</taxon>
        <taxon>Dreissenidae</taxon>
        <taxon>Dreissena</taxon>
    </lineage>
</organism>
<proteinExistence type="predicted"/>
<dbReference type="Proteomes" id="UP000828390">
    <property type="component" value="Unassembled WGS sequence"/>
</dbReference>
<evidence type="ECO:0000313" key="1">
    <source>
        <dbReference type="EMBL" id="KAH3842771.1"/>
    </source>
</evidence>
<dbReference type="AlphaFoldDB" id="A0A9D4KPI9"/>
<reference evidence="1" key="2">
    <citation type="submission" date="2020-11" db="EMBL/GenBank/DDBJ databases">
        <authorList>
            <person name="McCartney M.A."/>
            <person name="Auch B."/>
            <person name="Kono T."/>
            <person name="Mallez S."/>
            <person name="Becker A."/>
            <person name="Gohl D.M."/>
            <person name="Silverstein K.A.T."/>
            <person name="Koren S."/>
            <person name="Bechman K.B."/>
            <person name="Herman A."/>
            <person name="Abrahante J.E."/>
            <person name="Garbe J."/>
        </authorList>
    </citation>
    <scope>NUCLEOTIDE SEQUENCE</scope>
    <source>
        <strain evidence="1">Duluth1</strain>
        <tissue evidence="1">Whole animal</tissue>
    </source>
</reference>
<reference evidence="1" key="1">
    <citation type="journal article" date="2019" name="bioRxiv">
        <title>The Genome of the Zebra Mussel, Dreissena polymorpha: A Resource for Invasive Species Research.</title>
        <authorList>
            <person name="McCartney M.A."/>
            <person name="Auch B."/>
            <person name="Kono T."/>
            <person name="Mallez S."/>
            <person name="Zhang Y."/>
            <person name="Obille A."/>
            <person name="Becker A."/>
            <person name="Abrahante J.E."/>
            <person name="Garbe J."/>
            <person name="Badalamenti J.P."/>
            <person name="Herman A."/>
            <person name="Mangelson H."/>
            <person name="Liachko I."/>
            <person name="Sullivan S."/>
            <person name="Sone E.D."/>
            <person name="Koren S."/>
            <person name="Silverstein K.A.T."/>
            <person name="Beckman K.B."/>
            <person name="Gohl D.M."/>
        </authorList>
    </citation>
    <scope>NUCLEOTIDE SEQUENCE</scope>
    <source>
        <strain evidence="1">Duluth1</strain>
        <tissue evidence="1">Whole animal</tissue>
    </source>
</reference>